<proteinExistence type="predicted"/>
<dbReference type="SUPFAM" id="SSF117892">
    <property type="entry name" value="Band 7/SPFH domain"/>
    <property type="match status" value="1"/>
</dbReference>
<feature type="domain" description="Band 7" evidence="3">
    <location>
        <begin position="266"/>
        <end position="456"/>
    </location>
</feature>
<dbReference type="Pfam" id="PF01145">
    <property type="entry name" value="Band_7"/>
    <property type="match status" value="1"/>
</dbReference>
<comment type="subcellular location">
    <subcellularLocation>
        <location evidence="1">Membrane</location>
        <topology evidence="1">Single-pass membrane protein</topology>
    </subcellularLocation>
</comment>
<dbReference type="Proteomes" id="UP000242818">
    <property type="component" value="Unassembled WGS sequence"/>
</dbReference>
<gene>
    <name evidence="4" type="ORF">GA0116948_102333</name>
</gene>
<protein>
    <submittedName>
        <fullName evidence="4">Uncharacterized membrane protein YqiK, contains Band7/PHB/SPFH domain</fullName>
    </submittedName>
</protein>
<feature type="transmembrane region" description="Helical" evidence="2">
    <location>
        <begin position="6"/>
        <end position="26"/>
    </location>
</feature>
<dbReference type="RefSeq" id="WP_089709454.1">
    <property type="nucleotide sequence ID" value="NZ_FMAR01000002.1"/>
</dbReference>
<dbReference type="GO" id="GO:0016020">
    <property type="term" value="C:membrane"/>
    <property type="evidence" value="ECO:0007669"/>
    <property type="project" value="UniProtKB-SubCell"/>
</dbReference>
<dbReference type="AlphaFoldDB" id="A0A1C4AXQ2"/>
<evidence type="ECO:0000313" key="5">
    <source>
        <dbReference type="Proteomes" id="UP000242818"/>
    </source>
</evidence>
<evidence type="ECO:0000259" key="3">
    <source>
        <dbReference type="Pfam" id="PF01145"/>
    </source>
</evidence>
<reference evidence="4 5" key="1">
    <citation type="submission" date="2016-08" db="EMBL/GenBank/DDBJ databases">
        <authorList>
            <person name="Seilhamer J.J."/>
        </authorList>
    </citation>
    <scope>NUCLEOTIDE SEQUENCE [LARGE SCALE GENOMIC DNA]</scope>
    <source>
        <strain evidence="4 5">A37T2</strain>
    </source>
</reference>
<keyword evidence="5" id="KW-1185">Reference proteome</keyword>
<keyword evidence="2" id="KW-1133">Transmembrane helix</keyword>
<keyword evidence="2" id="KW-0812">Transmembrane</keyword>
<evidence type="ECO:0000313" key="4">
    <source>
        <dbReference type="EMBL" id="SCB99351.1"/>
    </source>
</evidence>
<name>A0A1C4AXQ2_9BACT</name>
<dbReference type="EMBL" id="FMAR01000002">
    <property type="protein sequence ID" value="SCB99351.1"/>
    <property type="molecule type" value="Genomic_DNA"/>
</dbReference>
<organism evidence="4 5">
    <name type="scientific">Chitinophaga costaii</name>
    <dbReference type="NCBI Taxonomy" id="1335309"/>
    <lineage>
        <taxon>Bacteria</taxon>
        <taxon>Pseudomonadati</taxon>
        <taxon>Bacteroidota</taxon>
        <taxon>Chitinophagia</taxon>
        <taxon>Chitinophagales</taxon>
        <taxon>Chitinophagaceae</taxon>
        <taxon>Chitinophaga</taxon>
    </lineage>
</organism>
<evidence type="ECO:0000256" key="1">
    <source>
        <dbReference type="ARBA" id="ARBA00004167"/>
    </source>
</evidence>
<sequence>MHTSAVLQWSLMGCALLLCLVLYKLILRICFGVIIVPEDQIGLVKKKFKLVGKQALPEGRIIATGGEAGFQAQTLAPGVYFKKWIWQYTVTFQPFTVIPTGMIGLVLAKDGAELETGAILARKVPCDSFQDALAFLQNGGRKGRQTAIMTPGSYRINTYLFDVEIVGMTSIPDNAVGIVTTLEGQSLDQGMIAGKIVAQHTNYQDVDAFLDNGGYKGLQEQVILSGSYFLNPWFATVEMVRMTEIVIGHAGVVISFVGDEGVDLSGKEFKHGNIVAKSFKGVWAEPLGPGKYPINPYIMKVEMVPTTNLVLNWASARSEAHQLDKNLSTITVRSKDGFTFTLDVSQIIHIPSPEAPKVIARFGNMSNLVTQVLEPTIGNYFRNSAQDADAIDFLKSRKERQESARLHIGRVLEQYNVHGVDTLIGDIVPPESLMKTLTDRKLAEEQKVTYDTQKMAQETRQLLEKETAIAEIQKEIVKADQGVLIAERIADASVKKATGDANSVRLQATAEADRLRLLASGEAEKVRLLARAEADRTEWQAKAEAERISATGNAEAEKILAIGKSSATSYKLAVDAMGGQNFTQLKVMEAIGAQQIKIMPDVLIGGGGDGANGPISGLLGLRLLEEVQARSGAQETPPATQA</sequence>
<accession>A0A1C4AXQ2</accession>
<dbReference type="InterPro" id="IPR036013">
    <property type="entry name" value="Band_7/SPFH_dom_sf"/>
</dbReference>
<dbReference type="STRING" id="1335309.GA0116948_102333"/>
<keyword evidence="2" id="KW-0472">Membrane</keyword>
<dbReference type="OrthoDB" id="501008at2"/>
<dbReference type="InterPro" id="IPR001107">
    <property type="entry name" value="Band_7"/>
</dbReference>
<evidence type="ECO:0000256" key="2">
    <source>
        <dbReference type="SAM" id="Phobius"/>
    </source>
</evidence>